<sequence>MKPRGRRTRSQSRRTLAGGGDEARGSEGVSVMCSSAASGGGEMRKSSDDGARVSSPSVQMLVKEQRVSSDGGDVGNVGRKMKEVSEDESVMVIRRPKWARRIVEIIDLDSTSEGEEEVEGGEEEVNLRSKSESEESLPGISVQGRGRKIGGKIMGRESSGSEEKLGCWAVPKGASVEVKKEKGVESEMQPRGCGEKLKPFRFENMRGVSCIAKRTRLKFGQMERVSYTQYYKDKFSDDEVNDDDDDEEEEEEEEEEGEEINGDDKNMNEDEDEDDENYKETSNAEFEDSETMSASGGDSLVFSRKKRKFSGTETLVSVSEEKSGSEKALSSGSLENPQQKHKRSRFCSEKFGRKKKEKLGTVKDADGVDVKEAESSANSESSSSDEDVGRKKRKRTMNEGGDSIGVNAREEEISLLKQLGKSIKRKGRRAKASAIYQLLLDIIQEEREELSGELHYKQEDRSDGGPSTGKESLPLDFFFEDEVPKSTEKSEYEKMMEELWADFDFVTGLNDIGSYNVQCELEDNDTAEVEADFSALCAKGKHEIYLDEQIGICCRYCSYVLLEIKHVLPSWGEHPGGRSGRKCAATKDCDSILNGFHSAVGANGSEASCAFPSGTVWDHVLQAIRKSLYPHQREAFEFMWKNLAGGIHLDKLNLEAKSDDTGGCVIAHAPGTGKTRLAVVFIDSYLKVFPKCRPVIVAPTGMLRTWGMEFRLLCAGLPVHNLNVAEYSSSEVDYAQALGVKDPRSMRLMRIVKLLSWVKAGGVLLISYCLFNQLTAEGSTKYPELSNILREKPGLLVFDEGHTPRNERSLIWKTLEKVKTEQRIILSGTLFQNNLREFYNSLCLVRPKIAQRISPQTVRICQKKFLSLDNVRDAPKWNQSMLIASMSGGSLDALNELISMIKPFMHVYKGTILEKLPGLRNCFVYLELLPLQKSILEKFMDTRNGTFDGEHKISLVSVHPSLATCRVPEKENSAFDIDFLGSLRLNPDEGVKTKFVMELVRLCQARNEKVLVFSQYIDPLVLIKEQLIKLFNWSEGREVLQMDGKISSKLRHSAIDVFNDFKSEARVLLASMKACSEGISLIGASRVVLLDVVWNPSVERQAISRAFRLGQEKRVYTYHLITPSSGERAKHDRQNTKDHISKLVFSDVVANIVEGDTSQTEEERTSNLISKDEILSEMVDHDKLKDMFIKVYYPQMD</sequence>
<keyword evidence="1" id="KW-0547">Nucleotide-binding</keyword>
<dbReference type="EC" id="3.6.4.12" evidence="1"/>
<protein>
    <submittedName>
        <fullName evidence="1">DNA helicase protein</fullName>
        <ecNumber evidence="1">3.6.4.12</ecNumber>
    </submittedName>
</protein>
<evidence type="ECO:0000313" key="1">
    <source>
        <dbReference type="EMBL" id="KAH7659214.1"/>
    </source>
</evidence>
<organism evidence="1 2">
    <name type="scientific">Dioscorea alata</name>
    <name type="common">Purple yam</name>
    <dbReference type="NCBI Taxonomy" id="55571"/>
    <lineage>
        <taxon>Eukaryota</taxon>
        <taxon>Viridiplantae</taxon>
        <taxon>Streptophyta</taxon>
        <taxon>Embryophyta</taxon>
        <taxon>Tracheophyta</taxon>
        <taxon>Spermatophyta</taxon>
        <taxon>Magnoliopsida</taxon>
        <taxon>Liliopsida</taxon>
        <taxon>Dioscoreales</taxon>
        <taxon>Dioscoreaceae</taxon>
        <taxon>Dioscorea</taxon>
    </lineage>
</organism>
<accession>A0ACB7UFV6</accession>
<keyword evidence="1" id="KW-0378">Hydrolase</keyword>
<reference evidence="2" key="1">
    <citation type="journal article" date="2022" name="Nat. Commun.">
        <title>Chromosome evolution and the genetic basis of agronomically important traits in greater yam.</title>
        <authorList>
            <person name="Bredeson J.V."/>
            <person name="Lyons J.B."/>
            <person name="Oniyinde I.O."/>
            <person name="Okereke N.R."/>
            <person name="Kolade O."/>
            <person name="Nnabue I."/>
            <person name="Nwadili C.O."/>
            <person name="Hribova E."/>
            <person name="Parker M."/>
            <person name="Nwogha J."/>
            <person name="Shu S."/>
            <person name="Carlson J."/>
            <person name="Kariba R."/>
            <person name="Muthemba S."/>
            <person name="Knop K."/>
            <person name="Barton G.J."/>
            <person name="Sherwood A.V."/>
            <person name="Lopez-Montes A."/>
            <person name="Asiedu R."/>
            <person name="Jamnadass R."/>
            <person name="Muchugi A."/>
            <person name="Goodstein D."/>
            <person name="Egesi C.N."/>
            <person name="Featherston J."/>
            <person name="Asfaw A."/>
            <person name="Simpson G.G."/>
            <person name="Dolezel J."/>
            <person name="Hendre P.S."/>
            <person name="Van Deynze A."/>
            <person name="Kumar P.L."/>
            <person name="Obidiegwu J.E."/>
            <person name="Bhattacharjee R."/>
            <person name="Rokhsar D.S."/>
        </authorList>
    </citation>
    <scope>NUCLEOTIDE SEQUENCE [LARGE SCALE GENOMIC DNA]</scope>
    <source>
        <strain evidence="2">cv. TDa95/00328</strain>
    </source>
</reference>
<dbReference type="Proteomes" id="UP000827976">
    <property type="component" value="Chromosome 16"/>
</dbReference>
<dbReference type="EMBL" id="CM037026">
    <property type="protein sequence ID" value="KAH7659214.1"/>
    <property type="molecule type" value="Genomic_DNA"/>
</dbReference>
<name>A0ACB7UFV6_DIOAL</name>
<proteinExistence type="predicted"/>
<keyword evidence="2" id="KW-1185">Reference proteome</keyword>
<keyword evidence="1" id="KW-0067">ATP-binding</keyword>
<keyword evidence="1" id="KW-0347">Helicase</keyword>
<comment type="caution">
    <text evidence="1">The sequence shown here is derived from an EMBL/GenBank/DDBJ whole genome shotgun (WGS) entry which is preliminary data.</text>
</comment>
<gene>
    <name evidence="1" type="ORF">IHE45_16G017500</name>
</gene>
<evidence type="ECO:0000313" key="2">
    <source>
        <dbReference type="Proteomes" id="UP000827976"/>
    </source>
</evidence>